<dbReference type="HOGENOM" id="CLU_058425_0_0_5"/>
<dbReference type="Proteomes" id="UP000001054">
    <property type="component" value="Chromosome"/>
</dbReference>
<evidence type="ECO:0000313" key="2">
    <source>
        <dbReference type="EMBL" id="ACP24376.1"/>
    </source>
</evidence>
<evidence type="ECO:0000313" key="3">
    <source>
        <dbReference type="Proteomes" id="UP000001054"/>
    </source>
</evidence>
<keyword evidence="3" id="KW-1185">Reference proteome</keyword>
<dbReference type="Gene3D" id="3.40.50.10190">
    <property type="entry name" value="BRCT domain"/>
    <property type="match status" value="1"/>
</dbReference>
<proteinExistence type="predicted"/>
<keyword evidence="2" id="KW-0547">Nucleotide-binding</keyword>
<dbReference type="RefSeq" id="WP_012707161.1">
    <property type="nucleotide sequence ID" value="NC_012587.1"/>
</dbReference>
<keyword evidence="2" id="KW-0347">Helicase</keyword>
<accession>C3MI28</accession>
<feature type="domain" description="BRCT" evidence="1">
    <location>
        <begin position="210"/>
        <end position="302"/>
    </location>
</feature>
<dbReference type="STRING" id="394.NGR_c05830"/>
<dbReference type="InterPro" id="IPR001357">
    <property type="entry name" value="BRCT_dom"/>
</dbReference>
<sequence length="302" mass="33603">MVETTGPRKNALEHEGAALGRLHARSNNRKALAYWLGFLKGILASNKVETAEYAPLAVEAQNFLSLLHDPDALELIEDLRIWKNEPNEIYEIVENIVAMRSRDFVVESEKDEINELYGFCAGIACDNRICLEEIESLLTKLESYPRVQGDRRVLNLKAAAQRSIADGRITAEESDDICTWITHLVGDSATDTGIATFGNVGVLEGALEDHNDIVFDQRMFVLTGKFTLGPRKAIHGMIADRGGDFKSSVCRNTNYLCVAAEASRDWRHSHEGLKIMKAIELRAEGRGPELVHEGILTRALSR</sequence>
<dbReference type="SUPFAM" id="SSF52113">
    <property type="entry name" value="BRCT domain"/>
    <property type="match status" value="1"/>
</dbReference>
<reference evidence="2 3" key="1">
    <citation type="journal article" date="2009" name="Appl. Environ. Microbiol.">
        <title>Rhizobium sp. strain NGR234 possesses a remarkable number of secretion systems.</title>
        <authorList>
            <person name="Schmeisser C."/>
            <person name="Liesegang H."/>
            <person name="Krysciak D."/>
            <person name="Bakkou N."/>
            <person name="Le Quere A."/>
            <person name="Wollherr A."/>
            <person name="Heinemeyer I."/>
            <person name="Morgenstern B."/>
            <person name="Pommerening-Roeser A."/>
            <person name="Flores M."/>
            <person name="Palacios R."/>
            <person name="Brenner S."/>
            <person name="Gottschalk G."/>
            <person name="Schmitz R.A."/>
            <person name="Broughton W.J."/>
            <person name="Perret X."/>
            <person name="Strittmatter A.W."/>
            <person name="Streit W.R."/>
        </authorList>
    </citation>
    <scope>NUCLEOTIDE SEQUENCE [LARGE SCALE GENOMIC DNA]</scope>
    <source>
        <strain evidence="3">NBRC 101917 / NGR234</strain>
    </source>
</reference>
<dbReference type="KEGG" id="rhi:NGR_c05830"/>
<dbReference type="GO" id="GO:0004386">
    <property type="term" value="F:helicase activity"/>
    <property type="evidence" value="ECO:0007669"/>
    <property type="project" value="UniProtKB-KW"/>
</dbReference>
<evidence type="ECO:0000259" key="1">
    <source>
        <dbReference type="PROSITE" id="PS50172"/>
    </source>
</evidence>
<organism evidence="2 3">
    <name type="scientific">Sinorhizobium fredii (strain NBRC 101917 / NGR234)</name>
    <dbReference type="NCBI Taxonomy" id="394"/>
    <lineage>
        <taxon>Bacteria</taxon>
        <taxon>Pseudomonadati</taxon>
        <taxon>Pseudomonadota</taxon>
        <taxon>Alphaproteobacteria</taxon>
        <taxon>Hyphomicrobiales</taxon>
        <taxon>Rhizobiaceae</taxon>
        <taxon>Sinorhizobium/Ensifer group</taxon>
        <taxon>Sinorhizobium</taxon>
    </lineage>
</organism>
<dbReference type="OrthoDB" id="5451971at2"/>
<dbReference type="eggNOG" id="COG0272">
    <property type="taxonomic scope" value="Bacteria"/>
</dbReference>
<gene>
    <name evidence="2" type="ordered locus">NGR_c05830</name>
</gene>
<dbReference type="PROSITE" id="PS50172">
    <property type="entry name" value="BRCT"/>
    <property type="match status" value="1"/>
</dbReference>
<dbReference type="InterPro" id="IPR036420">
    <property type="entry name" value="BRCT_dom_sf"/>
</dbReference>
<dbReference type="AlphaFoldDB" id="C3MI28"/>
<keyword evidence="2" id="KW-0378">Hydrolase</keyword>
<keyword evidence="2" id="KW-0067">ATP-binding</keyword>
<dbReference type="EMBL" id="CP001389">
    <property type="protein sequence ID" value="ACP24376.1"/>
    <property type="molecule type" value="Genomic_DNA"/>
</dbReference>
<name>C3MI28_SINFN</name>
<protein>
    <submittedName>
        <fullName evidence="2">Superfamily I DNA and RNA helicases and helicasesubunits-like protein</fullName>
    </submittedName>
</protein>